<proteinExistence type="predicted"/>
<dbReference type="Gene3D" id="1.20.1290.10">
    <property type="entry name" value="AhpD-like"/>
    <property type="match status" value="1"/>
</dbReference>
<organism evidence="2 3">
    <name type="scientific">Dissulfurirhabdus thermomarina</name>
    <dbReference type="NCBI Taxonomy" id="1765737"/>
    <lineage>
        <taxon>Bacteria</taxon>
        <taxon>Deltaproteobacteria</taxon>
        <taxon>Dissulfurirhabdaceae</taxon>
        <taxon>Dissulfurirhabdus</taxon>
    </lineage>
</organism>
<reference evidence="2 3" key="1">
    <citation type="submission" date="2020-02" db="EMBL/GenBank/DDBJ databases">
        <title>Comparative genomics of sulfur disproportionating microorganisms.</title>
        <authorList>
            <person name="Ward L.M."/>
            <person name="Bertran E."/>
            <person name="Johnston D.T."/>
        </authorList>
    </citation>
    <scope>NUCLEOTIDE SEQUENCE [LARGE SCALE GENOMIC DNA]</scope>
    <source>
        <strain evidence="2 3">DSM 100025</strain>
    </source>
</reference>
<dbReference type="InterPro" id="IPR029032">
    <property type="entry name" value="AhpD-like"/>
</dbReference>
<dbReference type="Proteomes" id="UP000469346">
    <property type="component" value="Unassembled WGS sequence"/>
</dbReference>
<protein>
    <submittedName>
        <fullName evidence="2">Carboxymuconolactone decarboxylase family protein</fullName>
    </submittedName>
</protein>
<dbReference type="Pfam" id="PF02627">
    <property type="entry name" value="CMD"/>
    <property type="match status" value="1"/>
</dbReference>
<evidence type="ECO:0000313" key="3">
    <source>
        <dbReference type="Proteomes" id="UP000469346"/>
    </source>
</evidence>
<dbReference type="PANTHER" id="PTHR33930:SF2">
    <property type="entry name" value="BLR3452 PROTEIN"/>
    <property type="match status" value="1"/>
</dbReference>
<dbReference type="SUPFAM" id="SSF69118">
    <property type="entry name" value="AhpD-like"/>
    <property type="match status" value="1"/>
</dbReference>
<gene>
    <name evidence="2" type="ORF">G3N55_05455</name>
</gene>
<sequence length="107" mass="11757">MDPCTTCPANFQEYQKRFPEMFDAYREAARRARTAGPLDEKTTHLVQLAAAVGIRSEGAVHSHARRALDAGAAPDELFHVVNLMVSTVGFPAAAAAFSWIRDVLENR</sequence>
<dbReference type="AlphaFoldDB" id="A0A6N9TS67"/>
<comment type="caution">
    <text evidence="2">The sequence shown here is derived from an EMBL/GenBank/DDBJ whole genome shotgun (WGS) entry which is preliminary data.</text>
</comment>
<dbReference type="GO" id="GO:0051920">
    <property type="term" value="F:peroxiredoxin activity"/>
    <property type="evidence" value="ECO:0007669"/>
    <property type="project" value="InterPro"/>
</dbReference>
<keyword evidence="3" id="KW-1185">Reference proteome</keyword>
<evidence type="ECO:0000259" key="1">
    <source>
        <dbReference type="Pfam" id="PF02627"/>
    </source>
</evidence>
<dbReference type="PANTHER" id="PTHR33930">
    <property type="entry name" value="ALKYL HYDROPEROXIDE REDUCTASE AHPD"/>
    <property type="match status" value="1"/>
</dbReference>
<evidence type="ECO:0000313" key="2">
    <source>
        <dbReference type="EMBL" id="NDY42287.1"/>
    </source>
</evidence>
<dbReference type="EMBL" id="JAAGRR010000045">
    <property type="protein sequence ID" value="NDY42287.1"/>
    <property type="molecule type" value="Genomic_DNA"/>
</dbReference>
<feature type="domain" description="Carboxymuconolactone decarboxylase-like" evidence="1">
    <location>
        <begin position="19"/>
        <end position="101"/>
    </location>
</feature>
<name>A0A6N9TS67_DISTH</name>
<accession>A0A6N9TS67</accession>
<dbReference type="RefSeq" id="WP_163298431.1">
    <property type="nucleotide sequence ID" value="NZ_JAAGRR010000045.1"/>
</dbReference>
<dbReference type="InterPro" id="IPR003779">
    <property type="entry name" value="CMD-like"/>
</dbReference>